<dbReference type="OrthoDB" id="9787365at2"/>
<evidence type="ECO:0000256" key="2">
    <source>
        <dbReference type="ARBA" id="ARBA00048670"/>
    </source>
</evidence>
<organism evidence="5 6">
    <name type="scientific">Mesobacillus selenatarsenatis (strain DSM 18680 / JCM 14380 / FERM P-15431 / SF-1)</name>
    <dbReference type="NCBI Taxonomy" id="1321606"/>
    <lineage>
        <taxon>Bacteria</taxon>
        <taxon>Bacillati</taxon>
        <taxon>Bacillota</taxon>
        <taxon>Bacilli</taxon>
        <taxon>Bacillales</taxon>
        <taxon>Bacillaceae</taxon>
        <taxon>Mesobacillus</taxon>
    </lineage>
</organism>
<reference evidence="5 6" key="1">
    <citation type="submission" date="2013-06" db="EMBL/GenBank/DDBJ databases">
        <title>Whole genome shotgun sequence of Bacillus selenatarsenatis SF-1.</title>
        <authorList>
            <person name="Kuroda M."/>
            <person name="Sei K."/>
            <person name="Yamashita M."/>
            <person name="Ike M."/>
        </authorList>
    </citation>
    <scope>NUCLEOTIDE SEQUENCE [LARGE SCALE GENOMIC DNA]</scope>
    <source>
        <strain evidence="5 6">SF-1</strain>
    </source>
</reference>
<feature type="domain" description="ACT" evidence="4">
    <location>
        <begin position="5"/>
        <end position="82"/>
    </location>
</feature>
<evidence type="ECO:0000256" key="3">
    <source>
        <dbReference type="RuleBase" id="RU368092"/>
    </source>
</evidence>
<evidence type="ECO:0000313" key="6">
    <source>
        <dbReference type="Proteomes" id="UP000031014"/>
    </source>
</evidence>
<dbReference type="NCBIfam" id="TIGR00119">
    <property type="entry name" value="acolac_sm"/>
    <property type="match status" value="1"/>
</dbReference>
<comment type="subunit">
    <text evidence="1 3">Dimer of large and small chains.</text>
</comment>
<dbReference type="InterPro" id="IPR054480">
    <property type="entry name" value="AHAS_small-like_ACT"/>
</dbReference>
<evidence type="ECO:0000313" key="5">
    <source>
        <dbReference type="EMBL" id="GAM12794.1"/>
    </source>
</evidence>
<dbReference type="AlphaFoldDB" id="A0A0A8X0N5"/>
<comment type="similarity">
    <text evidence="3">Belongs to the acetolactate synthase small subunit family.</text>
</comment>
<keyword evidence="6" id="KW-1185">Reference proteome</keyword>
<dbReference type="InterPro" id="IPR045865">
    <property type="entry name" value="ACT-like_dom_sf"/>
</dbReference>
<evidence type="ECO:0000256" key="1">
    <source>
        <dbReference type="ARBA" id="ARBA00011744"/>
    </source>
</evidence>
<comment type="caution">
    <text evidence="5">The sequence shown here is derived from an EMBL/GenBank/DDBJ whole genome shotgun (WGS) entry which is preliminary data.</text>
</comment>
<name>A0A0A8X0N5_MESS1</name>
<dbReference type="PANTHER" id="PTHR30239:SF0">
    <property type="entry name" value="ACETOLACTATE SYNTHASE SMALL SUBUNIT 1, CHLOROPLASTIC"/>
    <property type="match status" value="1"/>
</dbReference>
<accession>A0A0A8X0N5</accession>
<dbReference type="RefSeq" id="WP_052442084.1">
    <property type="nucleotide sequence ID" value="NZ_BASE01000019.1"/>
</dbReference>
<dbReference type="PROSITE" id="PS51671">
    <property type="entry name" value="ACT"/>
    <property type="match status" value="1"/>
</dbReference>
<dbReference type="UniPathway" id="UPA00047">
    <property type="reaction ID" value="UER00055"/>
</dbReference>
<dbReference type="GO" id="GO:1990610">
    <property type="term" value="F:acetolactate synthase regulator activity"/>
    <property type="evidence" value="ECO:0007669"/>
    <property type="project" value="UniProtKB-UniRule"/>
</dbReference>
<dbReference type="SUPFAM" id="SSF55021">
    <property type="entry name" value="ACT-like"/>
    <property type="match status" value="1"/>
</dbReference>
<comment type="function">
    <text evidence="3">Catalyzes the conversion of 2 pyruvate molecules into acetolactate in the first common step of the biosynthetic pathway of the branched-amino acids such as leucine, isoleucine, and valine.</text>
</comment>
<dbReference type="GO" id="GO:0009099">
    <property type="term" value="P:L-valine biosynthetic process"/>
    <property type="evidence" value="ECO:0007669"/>
    <property type="project" value="UniProtKB-UniRule"/>
</dbReference>
<dbReference type="STRING" id="1321606.SAMD00020551_0929"/>
<dbReference type="GO" id="GO:0003984">
    <property type="term" value="F:acetolactate synthase activity"/>
    <property type="evidence" value="ECO:0007669"/>
    <property type="project" value="UniProtKB-UniRule"/>
</dbReference>
<comment type="catalytic activity">
    <reaction evidence="2 3">
        <text>2 pyruvate + H(+) = (2S)-2-acetolactate + CO2</text>
        <dbReference type="Rhea" id="RHEA:25249"/>
        <dbReference type="ChEBI" id="CHEBI:15361"/>
        <dbReference type="ChEBI" id="CHEBI:15378"/>
        <dbReference type="ChEBI" id="CHEBI:16526"/>
        <dbReference type="ChEBI" id="CHEBI:58476"/>
        <dbReference type="EC" id="2.2.1.6"/>
    </reaction>
</comment>
<dbReference type="InterPro" id="IPR004789">
    <property type="entry name" value="Acetalactate_synth_ssu"/>
</dbReference>
<dbReference type="EMBL" id="BASE01000019">
    <property type="protein sequence ID" value="GAM12794.1"/>
    <property type="molecule type" value="Genomic_DNA"/>
</dbReference>
<comment type="pathway">
    <text evidence="3">Amino-acid biosynthesis; L-valine biosynthesis; L-valine from pyruvate: step 1/4.</text>
</comment>
<keyword evidence="3 5" id="KW-0808">Transferase</keyword>
<keyword evidence="3" id="KW-0100">Branched-chain amino acid biosynthesis</keyword>
<dbReference type="UniPathway" id="UPA00049">
    <property type="reaction ID" value="UER00059"/>
</dbReference>
<dbReference type="PANTHER" id="PTHR30239">
    <property type="entry name" value="ACETOLACTATE SYNTHASE SMALL SUBUNIT"/>
    <property type="match status" value="1"/>
</dbReference>
<dbReference type="EC" id="2.2.1.6" evidence="3"/>
<evidence type="ECO:0000259" key="4">
    <source>
        <dbReference type="PROSITE" id="PS51671"/>
    </source>
</evidence>
<keyword evidence="3" id="KW-0028">Amino-acid biosynthesis</keyword>
<proteinExistence type="inferred from homology"/>
<dbReference type="GO" id="GO:0009097">
    <property type="term" value="P:isoleucine biosynthetic process"/>
    <property type="evidence" value="ECO:0007669"/>
    <property type="project" value="UniProtKB-UniRule"/>
</dbReference>
<dbReference type="Pfam" id="PF22629">
    <property type="entry name" value="ACT_AHAS_ss"/>
    <property type="match status" value="1"/>
</dbReference>
<dbReference type="GO" id="GO:0005829">
    <property type="term" value="C:cytosol"/>
    <property type="evidence" value="ECO:0007669"/>
    <property type="project" value="TreeGrafter"/>
</dbReference>
<dbReference type="Proteomes" id="UP000031014">
    <property type="component" value="Unassembled WGS sequence"/>
</dbReference>
<protein>
    <recommendedName>
        <fullName evidence="3">Acetolactate synthase small subunit</fullName>
        <shortName evidence="3">AHAS</shortName>
        <shortName evidence="3">ALS</shortName>
        <ecNumber evidence="3">2.2.1.6</ecNumber>
    </recommendedName>
    <alternativeName>
        <fullName evidence="3">Acetohydroxy-acid synthase small subunit</fullName>
    </alternativeName>
</protein>
<dbReference type="InterPro" id="IPR002912">
    <property type="entry name" value="ACT_dom"/>
</dbReference>
<sequence>MTKRVVTALVQNQNGIFTRLMGMFHKHQYRIESLAVAVAYPELKDVSKMSVILEVEDDHKFLQLVKQVNKQVDVLFVTEVTDELFIERELALMKKFLV</sequence>
<gene>
    <name evidence="5" type="ORF">SAMD00020551_0929</name>
</gene>
<comment type="pathway">
    <text evidence="3">Amino-acid biosynthesis; L-isoleucine biosynthesis; L-isoleucine from 2-oxobutanoate: step 1/4.</text>
</comment>
<dbReference type="Gene3D" id="3.30.70.260">
    <property type="match status" value="1"/>
</dbReference>